<dbReference type="SUPFAM" id="SSF57048">
    <property type="entry name" value="Gurmarin-like"/>
    <property type="match status" value="1"/>
</dbReference>
<proteinExistence type="predicted"/>
<protein>
    <submittedName>
        <fullName evidence="5">Uncharacterized protein</fullName>
    </submittedName>
</protein>
<dbReference type="AlphaFoldDB" id="A0A3S3PCG7"/>
<dbReference type="InterPro" id="IPR009101">
    <property type="entry name" value="Gurmarin/antifun_pep"/>
</dbReference>
<keyword evidence="6" id="KW-1185">Reference proteome</keyword>
<gene>
    <name evidence="5" type="ORF">B4U79_17867</name>
</gene>
<name>A0A3S3PCG7_9ACAR</name>
<evidence type="ECO:0000256" key="1">
    <source>
        <dbReference type="ARBA" id="ARBA00022529"/>
    </source>
</evidence>
<organism evidence="5 6">
    <name type="scientific">Dinothrombium tinctorium</name>
    <dbReference type="NCBI Taxonomy" id="1965070"/>
    <lineage>
        <taxon>Eukaryota</taxon>
        <taxon>Metazoa</taxon>
        <taxon>Ecdysozoa</taxon>
        <taxon>Arthropoda</taxon>
        <taxon>Chelicerata</taxon>
        <taxon>Arachnida</taxon>
        <taxon>Acari</taxon>
        <taxon>Acariformes</taxon>
        <taxon>Trombidiformes</taxon>
        <taxon>Prostigmata</taxon>
        <taxon>Anystina</taxon>
        <taxon>Parasitengona</taxon>
        <taxon>Trombidioidea</taxon>
        <taxon>Trombidiidae</taxon>
        <taxon>Dinothrombium</taxon>
    </lineage>
</organism>
<evidence type="ECO:0000256" key="4">
    <source>
        <dbReference type="SAM" id="SignalP"/>
    </source>
</evidence>
<feature type="signal peptide" evidence="4">
    <location>
        <begin position="1"/>
        <end position="26"/>
    </location>
</feature>
<accession>A0A3S3PCG7</accession>
<feature type="chain" id="PRO_5018655966" evidence="4">
    <location>
        <begin position="27"/>
        <end position="61"/>
    </location>
</feature>
<keyword evidence="1" id="KW-0929">Antimicrobial</keyword>
<keyword evidence="4" id="KW-0732">Signal</keyword>
<evidence type="ECO:0000313" key="5">
    <source>
        <dbReference type="EMBL" id="RWS16713.1"/>
    </source>
</evidence>
<comment type="caution">
    <text evidence="5">The sequence shown here is derived from an EMBL/GenBank/DDBJ whole genome shotgun (WGS) entry which is preliminary data.</text>
</comment>
<dbReference type="Proteomes" id="UP000285301">
    <property type="component" value="Unassembled WGS sequence"/>
</dbReference>
<keyword evidence="2" id="KW-0960">Knottin</keyword>
<dbReference type="OrthoDB" id="4865510at2759"/>
<dbReference type="EMBL" id="NCKU01000185">
    <property type="protein sequence ID" value="RWS16713.1"/>
    <property type="molecule type" value="Genomic_DNA"/>
</dbReference>
<evidence type="ECO:0000256" key="2">
    <source>
        <dbReference type="ARBA" id="ARBA00022854"/>
    </source>
</evidence>
<keyword evidence="3" id="KW-1015">Disulfide bond</keyword>
<dbReference type="PROSITE" id="PS51257">
    <property type="entry name" value="PROKAR_LIPOPROTEIN"/>
    <property type="match status" value="1"/>
</dbReference>
<evidence type="ECO:0000313" key="6">
    <source>
        <dbReference type="Proteomes" id="UP000285301"/>
    </source>
</evidence>
<evidence type="ECO:0000256" key="3">
    <source>
        <dbReference type="ARBA" id="ARBA00023157"/>
    </source>
</evidence>
<reference evidence="5 6" key="1">
    <citation type="journal article" date="2018" name="Gigascience">
        <title>Genomes of trombidid mites reveal novel predicted allergens and laterally-transferred genes associated with secondary metabolism.</title>
        <authorList>
            <person name="Dong X."/>
            <person name="Chaisiri K."/>
            <person name="Xia D."/>
            <person name="Armstrong S.D."/>
            <person name="Fang Y."/>
            <person name="Donnelly M.J."/>
            <person name="Kadowaki T."/>
            <person name="McGarry J.W."/>
            <person name="Darby A.C."/>
            <person name="Makepeace B.L."/>
        </authorList>
    </citation>
    <scope>NUCLEOTIDE SEQUENCE [LARGE SCALE GENOMIC DNA]</scope>
    <source>
        <strain evidence="5">UoL-WK</strain>
    </source>
</reference>
<sequence>MQKLTVLFVAICFMVILTAFVSSVSGCVPNGGSCIEGVRPYCCSGYCYRQVGWARGYCRYR</sequence>